<accession>A0ABT4UHB3</accession>
<evidence type="ECO:0000259" key="1">
    <source>
        <dbReference type="Pfam" id="PF00535"/>
    </source>
</evidence>
<dbReference type="InterPro" id="IPR029044">
    <property type="entry name" value="Nucleotide-diphossugar_trans"/>
</dbReference>
<name>A0ABT4UHB3_9BACT</name>
<dbReference type="Pfam" id="PF00535">
    <property type="entry name" value="Glycos_transf_2"/>
    <property type="match status" value="1"/>
</dbReference>
<evidence type="ECO:0000313" key="3">
    <source>
        <dbReference type="Proteomes" id="UP001210231"/>
    </source>
</evidence>
<evidence type="ECO:0000313" key="2">
    <source>
        <dbReference type="EMBL" id="MDA3614191.1"/>
    </source>
</evidence>
<feature type="domain" description="Glycosyltransferase 2-like" evidence="1">
    <location>
        <begin position="7"/>
        <end position="174"/>
    </location>
</feature>
<dbReference type="Gene3D" id="3.90.550.10">
    <property type="entry name" value="Spore Coat Polysaccharide Biosynthesis Protein SpsA, Chain A"/>
    <property type="match status" value="1"/>
</dbReference>
<dbReference type="InterPro" id="IPR050834">
    <property type="entry name" value="Glycosyltransf_2"/>
</dbReference>
<dbReference type="SUPFAM" id="SSF53448">
    <property type="entry name" value="Nucleotide-diphospho-sugar transferases"/>
    <property type="match status" value="1"/>
</dbReference>
<dbReference type="EMBL" id="JAQGEF010000004">
    <property type="protein sequence ID" value="MDA3614191.1"/>
    <property type="molecule type" value="Genomic_DNA"/>
</dbReference>
<gene>
    <name evidence="2" type="ORF">O3P16_05190</name>
</gene>
<dbReference type="PANTHER" id="PTHR43685">
    <property type="entry name" value="GLYCOSYLTRANSFERASE"/>
    <property type="match status" value="1"/>
</dbReference>
<dbReference type="PANTHER" id="PTHR43685:SF11">
    <property type="entry name" value="GLYCOSYLTRANSFERASE TAGX-RELATED"/>
    <property type="match status" value="1"/>
</dbReference>
<dbReference type="InterPro" id="IPR001173">
    <property type="entry name" value="Glyco_trans_2-like"/>
</dbReference>
<dbReference type="RefSeq" id="WP_407030514.1">
    <property type="nucleotide sequence ID" value="NZ_JAQGEF010000004.1"/>
</dbReference>
<sequence>MTLPLISVIIPNYNHERFLKRRIDSVLNQSYQNIEVIILDDCSKDNSKEIIENYRHHPKIKEIVYNEYNSGSTFRQWEKGVLLATGDYVWIAESDDWCEKNFLETLIEGIVKNDDVVLAYAQSYFINLDGKISFIKREDYLSKLYEGPEFVKKKMIKENAVQNASMAIFNRKAYHNISKEYTAFKYCGDWLFWSKIALLGNVFISGKHLNFFLNHNADVSTRFNSSGMNFIEEFNVLDILYKDGVINKDEYLEGYYLKYKGFNIQKSHFENDVVTTISEILDKNVFIPEIKRRYQKWRLNESIKLFLKKILK</sequence>
<reference evidence="2 3" key="1">
    <citation type="submission" date="2022-12" db="EMBL/GenBank/DDBJ databases">
        <title>Chitinophagaceae gen. sp. nov., a new member of the family Chitinophagaceae, isolated from soil in a chemical factory.</title>
        <authorList>
            <person name="Ke Z."/>
        </authorList>
    </citation>
    <scope>NUCLEOTIDE SEQUENCE [LARGE SCALE GENOMIC DNA]</scope>
    <source>
        <strain evidence="2 3">LY-5</strain>
    </source>
</reference>
<proteinExistence type="predicted"/>
<keyword evidence="3" id="KW-1185">Reference proteome</keyword>
<organism evidence="2 3">
    <name type="scientific">Polluticaenibacter yanchengensis</name>
    <dbReference type="NCBI Taxonomy" id="3014562"/>
    <lineage>
        <taxon>Bacteria</taxon>
        <taxon>Pseudomonadati</taxon>
        <taxon>Bacteroidota</taxon>
        <taxon>Chitinophagia</taxon>
        <taxon>Chitinophagales</taxon>
        <taxon>Chitinophagaceae</taxon>
        <taxon>Polluticaenibacter</taxon>
    </lineage>
</organism>
<comment type="caution">
    <text evidence="2">The sequence shown here is derived from an EMBL/GenBank/DDBJ whole genome shotgun (WGS) entry which is preliminary data.</text>
</comment>
<dbReference type="Proteomes" id="UP001210231">
    <property type="component" value="Unassembled WGS sequence"/>
</dbReference>
<protein>
    <submittedName>
        <fullName evidence="2">Glycosyltransferase family 2 protein</fullName>
    </submittedName>
</protein>